<keyword evidence="2" id="KW-1185">Reference proteome</keyword>
<dbReference type="Proteomes" id="UP000051260">
    <property type="component" value="Unassembled WGS sequence"/>
</dbReference>
<proteinExistence type="predicted"/>
<dbReference type="STRING" id="1715692.RUE5091_01736"/>
<evidence type="ECO:0000313" key="2">
    <source>
        <dbReference type="Proteomes" id="UP000051260"/>
    </source>
</evidence>
<protein>
    <submittedName>
        <fullName evidence="1">Uncharacterized protein</fullName>
    </submittedName>
</protein>
<organism evidence="1 2">
    <name type="scientific">Ruegeria denitrificans</name>
    <dbReference type="NCBI Taxonomy" id="1715692"/>
    <lineage>
        <taxon>Bacteria</taxon>
        <taxon>Pseudomonadati</taxon>
        <taxon>Pseudomonadota</taxon>
        <taxon>Alphaproteobacteria</taxon>
        <taxon>Rhodobacterales</taxon>
        <taxon>Roseobacteraceae</taxon>
        <taxon>Ruegeria</taxon>
    </lineage>
</organism>
<name>A0A0P1I8G2_9RHOB</name>
<evidence type="ECO:0000313" key="1">
    <source>
        <dbReference type="EMBL" id="CUJ96973.1"/>
    </source>
</evidence>
<sequence>MASNEIVSKVASNSHLNIEFVVNERTPFIKIPSEFLRPSVKLVYTDESASKQIPRLDFIKTFKQGQLAEFLCENGSLAISLVHASLAKRMVVNYVTGCIDTSVLEADCRHKSLNRELRSSRDDVLDRMAGFAGVATDKEDSHSMPHHWSDLESNSLLKMLAPYNGFPLLLREETCQSALEWLGIEARHESQVDELQPSDQILMAFEDSPANKSEIKLRLFPDMSGREFDKHWWAASQINPSLSAPGRKASSDN</sequence>
<dbReference type="EMBL" id="CYUD01000005">
    <property type="protein sequence ID" value="CUJ96973.1"/>
    <property type="molecule type" value="Genomic_DNA"/>
</dbReference>
<reference evidence="2" key="1">
    <citation type="submission" date="2015-09" db="EMBL/GenBank/DDBJ databases">
        <authorList>
            <person name="Rodrigo-Torres L."/>
            <person name="Arahal D.R."/>
        </authorList>
    </citation>
    <scope>NUCLEOTIDE SEQUENCE [LARGE SCALE GENOMIC DNA]</scope>
    <source>
        <strain evidence="2">CECT 5091</strain>
    </source>
</reference>
<gene>
    <name evidence="1" type="ORF">RUE5091_01736</name>
</gene>
<accession>A0A0P1I8G2</accession>
<dbReference type="AlphaFoldDB" id="A0A0P1I8G2"/>